<evidence type="ECO:0000256" key="2">
    <source>
        <dbReference type="ARBA" id="ARBA00010699"/>
    </source>
</evidence>
<dbReference type="PANTHER" id="PTHR11138">
    <property type="entry name" value="METHIONYL-TRNA FORMYLTRANSFERASE"/>
    <property type="match status" value="1"/>
</dbReference>
<evidence type="ECO:0000256" key="3">
    <source>
        <dbReference type="ARBA" id="ARBA00012261"/>
    </source>
</evidence>
<keyword evidence="5 8" id="KW-0808">Transferase</keyword>
<comment type="catalytic activity">
    <reaction evidence="7 8">
        <text>L-methionyl-tRNA(fMet) + (6R)-10-formyltetrahydrofolate = N-formyl-L-methionyl-tRNA(fMet) + (6S)-5,6,7,8-tetrahydrofolate + H(+)</text>
        <dbReference type="Rhea" id="RHEA:24380"/>
        <dbReference type="Rhea" id="RHEA-COMP:9952"/>
        <dbReference type="Rhea" id="RHEA-COMP:9953"/>
        <dbReference type="ChEBI" id="CHEBI:15378"/>
        <dbReference type="ChEBI" id="CHEBI:57453"/>
        <dbReference type="ChEBI" id="CHEBI:78530"/>
        <dbReference type="ChEBI" id="CHEBI:78844"/>
        <dbReference type="ChEBI" id="CHEBI:195366"/>
        <dbReference type="EC" id="2.1.2.9"/>
    </reaction>
</comment>
<dbReference type="PANTHER" id="PTHR11138:SF5">
    <property type="entry name" value="METHIONYL-TRNA FORMYLTRANSFERASE, MITOCHONDRIAL"/>
    <property type="match status" value="1"/>
</dbReference>
<evidence type="ECO:0000256" key="1">
    <source>
        <dbReference type="ARBA" id="ARBA00002606"/>
    </source>
</evidence>
<dbReference type="InterPro" id="IPR044135">
    <property type="entry name" value="Met-tRNA-FMT_C"/>
</dbReference>
<evidence type="ECO:0000256" key="5">
    <source>
        <dbReference type="ARBA" id="ARBA00022679"/>
    </source>
</evidence>
<dbReference type="EC" id="2.1.2.9" evidence="3 8"/>
<comment type="caution">
    <text evidence="11">The sequence shown here is derived from an EMBL/GenBank/DDBJ whole genome shotgun (WGS) entry which is preliminary data.</text>
</comment>
<protein>
    <recommendedName>
        <fullName evidence="4 8">Methionyl-tRNA formyltransferase</fullName>
        <ecNumber evidence="3 8">2.1.2.9</ecNumber>
    </recommendedName>
</protein>
<dbReference type="SUPFAM" id="SSF53328">
    <property type="entry name" value="Formyltransferase"/>
    <property type="match status" value="1"/>
</dbReference>
<dbReference type="EMBL" id="MFAF01000128">
    <property type="protein sequence ID" value="OGD72223.1"/>
    <property type="molecule type" value="Genomic_DNA"/>
</dbReference>
<name>A0A1F5EXT5_9BACT</name>
<keyword evidence="6 8" id="KW-0648">Protein biosynthesis</keyword>
<dbReference type="InterPro" id="IPR005794">
    <property type="entry name" value="Fmt"/>
</dbReference>
<dbReference type="InterPro" id="IPR005793">
    <property type="entry name" value="Formyl_trans_C"/>
</dbReference>
<reference evidence="11 12" key="1">
    <citation type="journal article" date="2016" name="Nat. Commun.">
        <title>Thousands of microbial genomes shed light on interconnected biogeochemical processes in an aquifer system.</title>
        <authorList>
            <person name="Anantharaman K."/>
            <person name="Brown C.T."/>
            <person name="Hug L.A."/>
            <person name="Sharon I."/>
            <person name="Castelle C.J."/>
            <person name="Probst A.J."/>
            <person name="Thomas B.C."/>
            <person name="Singh A."/>
            <person name="Wilkins M.J."/>
            <person name="Karaoz U."/>
            <person name="Brodie E.L."/>
            <person name="Williams K.H."/>
            <person name="Hubbard S.S."/>
            <person name="Banfield J.F."/>
        </authorList>
    </citation>
    <scope>NUCLEOTIDE SEQUENCE [LARGE SCALE GENOMIC DNA]</scope>
</reference>
<feature type="domain" description="Formyl transferase N-terminal" evidence="9">
    <location>
        <begin position="5"/>
        <end position="182"/>
    </location>
</feature>
<dbReference type="GO" id="GO:0004479">
    <property type="term" value="F:methionyl-tRNA formyltransferase activity"/>
    <property type="evidence" value="ECO:0007669"/>
    <property type="project" value="UniProtKB-UniRule"/>
</dbReference>
<dbReference type="SUPFAM" id="SSF50486">
    <property type="entry name" value="FMT C-terminal domain-like"/>
    <property type="match status" value="1"/>
</dbReference>
<dbReference type="Pfam" id="PF02911">
    <property type="entry name" value="Formyl_trans_C"/>
    <property type="match status" value="1"/>
</dbReference>
<dbReference type="HAMAP" id="MF_00182">
    <property type="entry name" value="Formyl_trans"/>
    <property type="match status" value="1"/>
</dbReference>
<dbReference type="InterPro" id="IPR041711">
    <property type="entry name" value="Met-tRNA-FMT_N"/>
</dbReference>
<dbReference type="InterPro" id="IPR002376">
    <property type="entry name" value="Formyl_transf_N"/>
</dbReference>
<dbReference type="CDD" id="cd08646">
    <property type="entry name" value="FMT_core_Met-tRNA-FMT_N"/>
    <property type="match status" value="1"/>
</dbReference>
<evidence type="ECO:0000256" key="4">
    <source>
        <dbReference type="ARBA" id="ARBA00016014"/>
    </source>
</evidence>
<dbReference type="InterPro" id="IPR037022">
    <property type="entry name" value="Formyl_trans_C_sf"/>
</dbReference>
<dbReference type="PROSITE" id="PS00373">
    <property type="entry name" value="GART"/>
    <property type="match status" value="1"/>
</dbReference>
<evidence type="ECO:0000256" key="6">
    <source>
        <dbReference type="ARBA" id="ARBA00022917"/>
    </source>
</evidence>
<dbReference type="Pfam" id="PF00551">
    <property type="entry name" value="Formyl_trans_N"/>
    <property type="match status" value="1"/>
</dbReference>
<evidence type="ECO:0000313" key="11">
    <source>
        <dbReference type="EMBL" id="OGD72223.1"/>
    </source>
</evidence>
<dbReference type="InterPro" id="IPR036477">
    <property type="entry name" value="Formyl_transf_N_sf"/>
</dbReference>
<comment type="function">
    <text evidence="1 8">Attaches a formyl group to the free amino group of methionyl-tRNA(fMet). The formyl group appears to play a dual role in the initiator identity of N-formylmethionyl-tRNA by promoting its recognition by IF2 and preventing the misappropriation of this tRNA by the elongation apparatus.</text>
</comment>
<sequence>MMGPRLVFFGTPPIAARALEALVTGGFDVAAVVSQPDRPVGRGRNVQHTPVRESAEKLGLPVIQPESARDPGLVEYLKTLDPDLFTVVAYGNFLPGKLLSVPRLAALNLHFSHLPAYRGAAPVNWALVDGVDTTGVTVQRMVKKMDAGDVVLQRKLSVGPDETAPELQERLTALGIPLLAEAVNLIFSGNDDRTPQDESRVTFAPLLKREHGGLDFTRPARELHDRWRGLLPWPGVFCLLGEETLKVHRCRPVPENTAEPPGAVFRFTEDGWLTACGGGSVLEILEVQAGGSRRLPAKDFANGRRLKPAFRLIPVVPAPRA</sequence>
<feature type="domain" description="Formyl transferase C-terminal" evidence="10">
    <location>
        <begin position="207"/>
        <end position="304"/>
    </location>
</feature>
<dbReference type="AlphaFoldDB" id="A0A1F5EXT5"/>
<dbReference type="STRING" id="1817816.A2Y64_07690"/>
<evidence type="ECO:0000313" key="12">
    <source>
        <dbReference type="Proteomes" id="UP000177187"/>
    </source>
</evidence>
<dbReference type="InterPro" id="IPR011034">
    <property type="entry name" value="Formyl_transferase-like_C_sf"/>
</dbReference>
<feature type="binding site" evidence="8">
    <location>
        <begin position="112"/>
        <end position="115"/>
    </location>
    <ligand>
        <name>(6S)-5,6,7,8-tetrahydrofolate</name>
        <dbReference type="ChEBI" id="CHEBI:57453"/>
    </ligand>
</feature>
<dbReference type="NCBIfam" id="TIGR00460">
    <property type="entry name" value="fmt"/>
    <property type="match status" value="1"/>
</dbReference>
<dbReference type="CDD" id="cd08704">
    <property type="entry name" value="Met_tRNA_FMT_C"/>
    <property type="match status" value="1"/>
</dbReference>
<dbReference type="Gene3D" id="3.10.25.10">
    <property type="entry name" value="Formyl transferase, C-terminal domain"/>
    <property type="match status" value="1"/>
</dbReference>
<organism evidence="11 12">
    <name type="scientific">Candidatus Coatesbacteria bacterium RBG_13_66_14</name>
    <dbReference type="NCBI Taxonomy" id="1817816"/>
    <lineage>
        <taxon>Bacteria</taxon>
        <taxon>Candidatus Coatesiibacteriota</taxon>
    </lineage>
</organism>
<comment type="similarity">
    <text evidence="2 8">Belongs to the Fmt family.</text>
</comment>
<evidence type="ECO:0000256" key="7">
    <source>
        <dbReference type="ARBA" id="ARBA00048558"/>
    </source>
</evidence>
<evidence type="ECO:0000256" key="8">
    <source>
        <dbReference type="HAMAP-Rule" id="MF_00182"/>
    </source>
</evidence>
<dbReference type="Gene3D" id="3.40.50.170">
    <property type="entry name" value="Formyl transferase, N-terminal domain"/>
    <property type="match status" value="1"/>
</dbReference>
<dbReference type="Proteomes" id="UP000177187">
    <property type="component" value="Unassembled WGS sequence"/>
</dbReference>
<evidence type="ECO:0000259" key="9">
    <source>
        <dbReference type="Pfam" id="PF00551"/>
    </source>
</evidence>
<evidence type="ECO:0000259" key="10">
    <source>
        <dbReference type="Pfam" id="PF02911"/>
    </source>
</evidence>
<gene>
    <name evidence="8" type="primary">fmt</name>
    <name evidence="11" type="ORF">A2Y64_07690</name>
</gene>
<proteinExistence type="inferred from homology"/>
<dbReference type="InterPro" id="IPR001555">
    <property type="entry name" value="GART_AS"/>
</dbReference>
<accession>A0A1F5EXT5</accession>